<dbReference type="Gene3D" id="3.30.230.10">
    <property type="match status" value="1"/>
</dbReference>
<dbReference type="SUPFAM" id="SSF54211">
    <property type="entry name" value="Ribosomal protein S5 domain 2-like"/>
    <property type="match status" value="1"/>
</dbReference>
<dbReference type="Gene3D" id="3.30.70.870">
    <property type="entry name" value="Elongation Factor G (Translational Gtpase), domain 3"/>
    <property type="match status" value="1"/>
</dbReference>
<evidence type="ECO:0000256" key="1">
    <source>
        <dbReference type="ARBA" id="ARBA00022741"/>
    </source>
</evidence>
<keyword evidence="2" id="KW-0342">GTP-binding</keyword>
<dbReference type="Pfam" id="PF14492">
    <property type="entry name" value="EFG_III"/>
    <property type="match status" value="1"/>
</dbReference>
<dbReference type="InterPro" id="IPR000795">
    <property type="entry name" value="T_Tr_GTP-bd_dom"/>
</dbReference>
<dbReference type="SUPFAM" id="SSF52540">
    <property type="entry name" value="P-loop containing nucleoside triphosphate hydrolases"/>
    <property type="match status" value="1"/>
</dbReference>
<dbReference type="InterPro" id="IPR027417">
    <property type="entry name" value="P-loop_NTPase"/>
</dbReference>
<dbReference type="InterPro" id="IPR047872">
    <property type="entry name" value="EFG_IV"/>
</dbReference>
<dbReference type="SUPFAM" id="SSF50447">
    <property type="entry name" value="Translation proteins"/>
    <property type="match status" value="1"/>
</dbReference>
<name>A0ABV3Y0Q3_9ACTN</name>
<dbReference type="CDD" id="cd03713">
    <property type="entry name" value="EFG_mtEFG_C"/>
    <property type="match status" value="1"/>
</dbReference>
<evidence type="ECO:0000259" key="3">
    <source>
        <dbReference type="PROSITE" id="PS51722"/>
    </source>
</evidence>
<comment type="caution">
    <text evidence="4">The sequence shown here is derived from an EMBL/GenBank/DDBJ whole genome shotgun (WGS) entry which is preliminary data.</text>
</comment>
<sequence length="697" mass="74768">MFFDGERVEIHSARVGMAALAPFPNEGGAGVKEFTTAHLRTIVCVGPPGAGKTSLIESVCYASGTIAHKGRVEDGTTVSDRSPEETHHGYSIDPTTVAVVHRDVKLNLIDTPGSSEFLAATAIAMEAAEAALVVLDPQTVTNPELLLIWNLLNVLELPRLILVNKCDRDPEAFAKTVSALRDTLGEHIDPLELPLPAANGICGVLDLLANRGFLDDATTDTEVEIPDNLVTQEQTARDTLLDEIVQEDDTIMERYLAGEDLNADELVGALAAGVRSLHITPLLCGSAIGDIGIHHLLDALVSLVPPAHMSEESEPTALVVSATNDQYLGRLAVIKNLGGPLKADTVLKTDDSSEERLHQLLIPTPGEPFQVSSLDHGDVAIVPKLTAPVGTLLSQRSGQQEDHRLRNRLDPGFTIAVSAAIPQEEERLAAALFKLAADDPGIVVDREEGTHRLLVRGLGSNHLAIALERLQRRAQVKIVTHDPITQYRETFRTVARGEGRYKKQTGGHGQFGVANIVVEPLARDHGFEFVDEIVGGAIPRNFIPAVEKGLLEAMEAGGLAGYPITDIRVRLVDGKFHSVDSSEMSFKMAGALALKEALAQAGSQLLEPVTRLEVTVPAEHQGDVLGYLSSKRGKILGTDTLANGWVRIEADVPAAELIGLAPDLRAMTNGLGSFSSQHHHYDVVPDHLADKIKKGQD</sequence>
<dbReference type="NCBIfam" id="NF009381">
    <property type="entry name" value="PRK12740.1-5"/>
    <property type="match status" value="1"/>
</dbReference>
<dbReference type="SMART" id="SM00838">
    <property type="entry name" value="EFG_C"/>
    <property type="match status" value="1"/>
</dbReference>
<dbReference type="SUPFAM" id="SSF54980">
    <property type="entry name" value="EF-G C-terminal domain-like"/>
    <property type="match status" value="2"/>
</dbReference>
<proteinExistence type="predicted"/>
<dbReference type="InterPro" id="IPR005225">
    <property type="entry name" value="Small_GTP-bd"/>
</dbReference>
<dbReference type="EMBL" id="JBFSHR010000011">
    <property type="protein sequence ID" value="MEX6429136.1"/>
    <property type="molecule type" value="Genomic_DNA"/>
</dbReference>
<evidence type="ECO:0000313" key="4">
    <source>
        <dbReference type="EMBL" id="MEX6429136.1"/>
    </source>
</evidence>
<dbReference type="PANTHER" id="PTHR43261:SF6">
    <property type="entry name" value="ELONGATION FACTOR G-LIKE PROTEIN"/>
    <property type="match status" value="1"/>
</dbReference>
<dbReference type="RefSeq" id="WP_369084327.1">
    <property type="nucleotide sequence ID" value="NZ_JBFSHR010000011.1"/>
</dbReference>
<dbReference type="Gene3D" id="3.40.50.300">
    <property type="entry name" value="P-loop containing nucleotide triphosphate hydrolases"/>
    <property type="match status" value="1"/>
</dbReference>
<dbReference type="Gene3D" id="3.30.70.240">
    <property type="match status" value="1"/>
</dbReference>
<keyword evidence="1" id="KW-0547">Nucleotide-binding</keyword>
<gene>
    <name evidence="4" type="ORF">AB6A68_04705</name>
</gene>
<keyword evidence="5" id="KW-1185">Reference proteome</keyword>
<dbReference type="InterPro" id="IPR020568">
    <property type="entry name" value="Ribosomal_Su5_D2-typ_SF"/>
</dbReference>
<dbReference type="InterPro" id="IPR005517">
    <property type="entry name" value="Transl_elong_EFG/EF2_IV"/>
</dbReference>
<dbReference type="InterPro" id="IPR000640">
    <property type="entry name" value="EFG_V-like"/>
</dbReference>
<dbReference type="InterPro" id="IPR035647">
    <property type="entry name" value="EFG_III/V"/>
</dbReference>
<dbReference type="InterPro" id="IPR041095">
    <property type="entry name" value="EFG_II"/>
</dbReference>
<evidence type="ECO:0000256" key="2">
    <source>
        <dbReference type="ARBA" id="ARBA00023134"/>
    </source>
</evidence>
<accession>A0ABV3Y0Q3</accession>
<dbReference type="CDD" id="cd01434">
    <property type="entry name" value="EFG_mtEFG1_IV"/>
    <property type="match status" value="1"/>
</dbReference>
<dbReference type="Pfam" id="PF00679">
    <property type="entry name" value="EFG_C"/>
    <property type="match status" value="1"/>
</dbReference>
<feature type="domain" description="Tr-type G" evidence="3">
    <location>
        <begin position="37"/>
        <end position="308"/>
    </location>
</feature>
<dbReference type="Gene3D" id="2.40.30.10">
    <property type="entry name" value="Translation factors"/>
    <property type="match status" value="1"/>
</dbReference>
<evidence type="ECO:0000313" key="5">
    <source>
        <dbReference type="Proteomes" id="UP001560267"/>
    </source>
</evidence>
<dbReference type="Proteomes" id="UP001560267">
    <property type="component" value="Unassembled WGS sequence"/>
</dbReference>
<protein>
    <submittedName>
        <fullName evidence="4">Elongation factor G</fullName>
    </submittedName>
</protein>
<dbReference type="Pfam" id="PF00009">
    <property type="entry name" value="GTP_EFTU"/>
    <property type="match status" value="1"/>
</dbReference>
<reference evidence="4 5" key="1">
    <citation type="submission" date="2024-07" db="EMBL/GenBank/DDBJ databases">
        <title>Draft Genome Sequence of Ferrimicrobium acidiphilum Strain YE2023, Isolated from a Pulp of Bioleach Reactor.</title>
        <authorList>
            <person name="Elkina Y.A."/>
            <person name="Bulaeva A.G."/>
            <person name="Beletsky A.V."/>
            <person name="Mardanov A.V."/>
        </authorList>
    </citation>
    <scope>NUCLEOTIDE SEQUENCE [LARGE SCALE GENOMIC DNA]</scope>
    <source>
        <strain evidence="4 5">YE2023</strain>
    </source>
</reference>
<dbReference type="InterPro" id="IPR014721">
    <property type="entry name" value="Ribsml_uS5_D2-typ_fold_subgr"/>
</dbReference>
<dbReference type="PANTHER" id="PTHR43261">
    <property type="entry name" value="TRANSLATION ELONGATION FACTOR G-RELATED"/>
    <property type="match status" value="1"/>
</dbReference>
<dbReference type="InterPro" id="IPR009000">
    <property type="entry name" value="Transl_B-barrel_sf"/>
</dbReference>
<dbReference type="GO" id="GO:0003746">
    <property type="term" value="F:translation elongation factor activity"/>
    <property type="evidence" value="ECO:0007669"/>
    <property type="project" value="UniProtKB-KW"/>
</dbReference>
<dbReference type="InterPro" id="IPR035649">
    <property type="entry name" value="EFG_V"/>
</dbReference>
<dbReference type="PROSITE" id="PS51722">
    <property type="entry name" value="G_TR_2"/>
    <property type="match status" value="1"/>
</dbReference>
<organism evidence="4 5">
    <name type="scientific">Ferrimicrobium acidiphilum</name>
    <dbReference type="NCBI Taxonomy" id="121039"/>
    <lineage>
        <taxon>Bacteria</taxon>
        <taxon>Bacillati</taxon>
        <taxon>Actinomycetota</taxon>
        <taxon>Acidimicrobiia</taxon>
        <taxon>Acidimicrobiales</taxon>
        <taxon>Acidimicrobiaceae</taxon>
        <taxon>Ferrimicrobium</taxon>
    </lineage>
</organism>
<keyword evidence="4" id="KW-0648">Protein biosynthesis</keyword>
<dbReference type="NCBIfam" id="TIGR00231">
    <property type="entry name" value="small_GTP"/>
    <property type="match status" value="1"/>
</dbReference>
<dbReference type="NCBIfam" id="NF009379">
    <property type="entry name" value="PRK12740.1-3"/>
    <property type="match status" value="1"/>
</dbReference>
<keyword evidence="4" id="KW-0251">Elongation factor</keyword>
<dbReference type="SMART" id="SM00889">
    <property type="entry name" value="EFG_IV"/>
    <property type="match status" value="1"/>
</dbReference>
<dbReference type="Pfam" id="PF03764">
    <property type="entry name" value="EFG_IV"/>
    <property type="match status" value="1"/>
</dbReference>